<evidence type="ECO:0000259" key="1">
    <source>
        <dbReference type="Pfam" id="PF08241"/>
    </source>
</evidence>
<dbReference type="GO" id="GO:0008757">
    <property type="term" value="F:S-adenosylmethionine-dependent methyltransferase activity"/>
    <property type="evidence" value="ECO:0007669"/>
    <property type="project" value="InterPro"/>
</dbReference>
<dbReference type="Pfam" id="PF08241">
    <property type="entry name" value="Methyltransf_11"/>
    <property type="match status" value="1"/>
</dbReference>
<accession>A0A370IB90</accession>
<keyword evidence="2" id="KW-0808">Transferase</keyword>
<keyword evidence="3" id="KW-1185">Reference proteome</keyword>
<dbReference type="Gene3D" id="3.40.50.150">
    <property type="entry name" value="Vaccinia Virus protein VP39"/>
    <property type="match status" value="1"/>
</dbReference>
<dbReference type="STRING" id="1210086.GCA_001613105_04372"/>
<dbReference type="InterPro" id="IPR013216">
    <property type="entry name" value="Methyltransf_11"/>
</dbReference>
<dbReference type="PANTHER" id="PTHR43591">
    <property type="entry name" value="METHYLTRANSFERASE"/>
    <property type="match status" value="1"/>
</dbReference>
<comment type="caution">
    <text evidence="2">The sequence shown here is derived from an EMBL/GenBank/DDBJ whole genome shotgun (WGS) entry which is preliminary data.</text>
</comment>
<dbReference type="InterPro" id="IPR029063">
    <property type="entry name" value="SAM-dependent_MTases_sf"/>
</dbReference>
<feature type="domain" description="Methyltransferase type 11" evidence="1">
    <location>
        <begin position="33"/>
        <end position="123"/>
    </location>
</feature>
<dbReference type="CDD" id="cd02440">
    <property type="entry name" value="AdoMet_MTases"/>
    <property type="match status" value="1"/>
</dbReference>
<dbReference type="EMBL" id="QQBC01000003">
    <property type="protein sequence ID" value="RDI67391.1"/>
    <property type="molecule type" value="Genomic_DNA"/>
</dbReference>
<dbReference type="RefSeq" id="WP_068000540.1">
    <property type="nucleotide sequence ID" value="NZ_QQBC01000003.1"/>
</dbReference>
<evidence type="ECO:0000313" key="3">
    <source>
        <dbReference type="Proteomes" id="UP000254869"/>
    </source>
</evidence>
<evidence type="ECO:0000313" key="2">
    <source>
        <dbReference type="EMBL" id="RDI67391.1"/>
    </source>
</evidence>
<keyword evidence="2" id="KW-0489">Methyltransferase</keyword>
<protein>
    <submittedName>
        <fullName evidence="2">Methyltransferase family protein</fullName>
    </submittedName>
</protein>
<dbReference type="AlphaFoldDB" id="A0A370IB90"/>
<proteinExistence type="predicted"/>
<dbReference type="GO" id="GO:0032259">
    <property type="term" value="P:methylation"/>
    <property type="evidence" value="ECO:0007669"/>
    <property type="project" value="UniProtKB-KW"/>
</dbReference>
<sequence>MSTLLSLLDAFDELPQARDVRERTYQGLGDAVVDVGCGGGRAVGELLARGVRAIGIDMDADMIAAAVERCPTGEFHVGDATALPLDDGSVTGYRADKLLHSLPEPELAVQEARRVLAPNGRAVLTGQDWDTFLIDSDDPALTRSLIHARAERVSHPLIARRYRNLLLDTGFTDIVVEIHTIVWTDATALHMLANIGGEGAWLDEQTARAREDRLFVALPIFVVSGIRAD</sequence>
<name>A0A370IB90_9NOCA</name>
<dbReference type="Proteomes" id="UP000254869">
    <property type="component" value="Unassembled WGS sequence"/>
</dbReference>
<reference evidence="2 3" key="1">
    <citation type="submission" date="2018-07" db="EMBL/GenBank/DDBJ databases">
        <title>Genomic Encyclopedia of Type Strains, Phase IV (KMG-IV): sequencing the most valuable type-strain genomes for metagenomic binning, comparative biology and taxonomic classification.</title>
        <authorList>
            <person name="Goeker M."/>
        </authorList>
    </citation>
    <scope>NUCLEOTIDE SEQUENCE [LARGE SCALE GENOMIC DNA]</scope>
    <source>
        <strain evidence="2 3">DSM 44290</strain>
    </source>
</reference>
<gene>
    <name evidence="2" type="ORF">DFR76_103462</name>
</gene>
<organism evidence="2 3">
    <name type="scientific">Nocardia pseudobrasiliensis</name>
    <dbReference type="NCBI Taxonomy" id="45979"/>
    <lineage>
        <taxon>Bacteria</taxon>
        <taxon>Bacillati</taxon>
        <taxon>Actinomycetota</taxon>
        <taxon>Actinomycetes</taxon>
        <taxon>Mycobacteriales</taxon>
        <taxon>Nocardiaceae</taxon>
        <taxon>Nocardia</taxon>
    </lineage>
</organism>
<dbReference type="SUPFAM" id="SSF53335">
    <property type="entry name" value="S-adenosyl-L-methionine-dependent methyltransferases"/>
    <property type="match status" value="1"/>
</dbReference>